<evidence type="ECO:0000256" key="9">
    <source>
        <dbReference type="RuleBase" id="RU363032"/>
    </source>
</evidence>
<dbReference type="STRING" id="1324314.BVG16_17735"/>
<feature type="transmembrane region" description="Helical" evidence="9">
    <location>
        <begin position="288"/>
        <end position="317"/>
    </location>
</feature>
<feature type="transmembrane region" description="Helical" evidence="9">
    <location>
        <begin position="338"/>
        <end position="358"/>
    </location>
</feature>
<keyword evidence="7 9" id="KW-1133">Transmembrane helix</keyword>
<feature type="transmembrane region" description="Helical" evidence="9">
    <location>
        <begin position="26"/>
        <end position="47"/>
    </location>
</feature>
<evidence type="ECO:0000256" key="5">
    <source>
        <dbReference type="ARBA" id="ARBA00022597"/>
    </source>
</evidence>
<evidence type="ECO:0000256" key="6">
    <source>
        <dbReference type="ARBA" id="ARBA00022692"/>
    </source>
</evidence>
<keyword evidence="4 10" id="KW-1003">Cell membrane</keyword>
<evidence type="ECO:0000256" key="1">
    <source>
        <dbReference type="ARBA" id="ARBA00004651"/>
    </source>
</evidence>
<dbReference type="PROSITE" id="PS50928">
    <property type="entry name" value="ABC_TM1"/>
    <property type="match status" value="1"/>
</dbReference>
<comment type="caution">
    <text evidence="12">The sequence shown here is derived from an EMBL/GenBank/DDBJ whole genome shotgun (WGS) entry which is preliminary data.</text>
</comment>
<dbReference type="PANTHER" id="PTHR47314:SF1">
    <property type="entry name" value="MALTOSE_MALTODEXTRIN TRANSPORT SYSTEM PERMEASE PROTEIN MALF"/>
    <property type="match status" value="1"/>
</dbReference>
<evidence type="ECO:0000256" key="10">
    <source>
        <dbReference type="RuleBase" id="RU367050"/>
    </source>
</evidence>
<dbReference type="Gene3D" id="1.10.3720.10">
    <property type="entry name" value="MetI-like"/>
    <property type="match status" value="1"/>
</dbReference>
<evidence type="ECO:0000256" key="4">
    <source>
        <dbReference type="ARBA" id="ARBA00022475"/>
    </source>
</evidence>
<feature type="transmembrane region" description="Helical" evidence="9">
    <location>
        <begin position="137"/>
        <end position="163"/>
    </location>
</feature>
<feature type="transmembrane region" description="Helical" evidence="9">
    <location>
        <begin position="80"/>
        <end position="102"/>
    </location>
</feature>
<evidence type="ECO:0000256" key="8">
    <source>
        <dbReference type="ARBA" id="ARBA00023136"/>
    </source>
</evidence>
<name>A0A1T2X854_9BACL</name>
<dbReference type="Proteomes" id="UP000190188">
    <property type="component" value="Unassembled WGS sequence"/>
</dbReference>
<keyword evidence="3 9" id="KW-0813">Transport</keyword>
<dbReference type="AlphaFoldDB" id="A0A1T2X854"/>
<sequence>MNRYARTAGWLSVLSMGLGQLYNRQYIKGVLFLTAHITGLTYILTVLSKHIYGFFTLGEQGQHLVKVGKIYKNVPGDHSIFMMIYGLLSMMVVLLYLFLYVMNIRDAIANGRLRDQGIPVKNFAASISQGMSKNFPWVLLGIPILGVLFFTIMPILFMIFMAFTNYSAPEHIPPKNLVDWIGLKTFTDLFTLNVWSNTFFGVLTWTIIWAILATITCYFGGILVALLINQKGIKFKGLWRTLFIIPYAIPQFVSLLVMRNMLNDKFGPVNQYFRFFGLEGLPWLSDPFWAKVSVVVVNMWIGIPVSMVLVMGILTAIPKDLYEAADVDGATPWVKFRHITMPFVLFSTAPILITQFAGNINNFNVIFLLTKGGPSSIDYNMAGKTDLLVTWLYKLTLENNKYNIASAVGILIFLIIASVSIFSYTRSRSYREEDMIQ</sequence>
<dbReference type="OrthoDB" id="9778687at2"/>
<reference evidence="12 13" key="1">
    <citation type="submission" date="2017-01" db="EMBL/GenBank/DDBJ databases">
        <title>Genome analysis of Paenibacillus selenitrireducens ES3-24.</title>
        <authorList>
            <person name="Xu D."/>
            <person name="Yao R."/>
            <person name="Zheng S."/>
        </authorList>
    </citation>
    <scope>NUCLEOTIDE SEQUENCE [LARGE SCALE GENOMIC DNA]</scope>
    <source>
        <strain evidence="12 13">ES3-24</strain>
    </source>
</reference>
<keyword evidence="8 9" id="KW-0472">Membrane</keyword>
<evidence type="ECO:0000256" key="7">
    <source>
        <dbReference type="ARBA" id="ARBA00022989"/>
    </source>
</evidence>
<proteinExistence type="inferred from homology"/>
<dbReference type="SUPFAM" id="SSF161098">
    <property type="entry name" value="MetI-like"/>
    <property type="match status" value="1"/>
</dbReference>
<dbReference type="SUPFAM" id="SSF160964">
    <property type="entry name" value="MalF N-terminal region-like"/>
    <property type="match status" value="1"/>
</dbReference>
<keyword evidence="5 10" id="KW-0762">Sugar transport</keyword>
<dbReference type="InterPro" id="IPR000515">
    <property type="entry name" value="MetI-like"/>
</dbReference>
<comment type="subcellular location">
    <subcellularLocation>
        <location evidence="1 9">Cell membrane</location>
        <topology evidence="1 9">Multi-pass membrane protein</topology>
    </subcellularLocation>
</comment>
<dbReference type="RefSeq" id="WP_078500178.1">
    <property type="nucleotide sequence ID" value="NZ_MSZX01000007.1"/>
</dbReference>
<feature type="transmembrane region" description="Helical" evidence="9">
    <location>
        <begin position="404"/>
        <end position="425"/>
    </location>
</feature>
<comment type="similarity">
    <text evidence="2 10">Belongs to the binding-protein-dependent transport system permease family. MalFG subfamily.</text>
</comment>
<dbReference type="GO" id="GO:1990060">
    <property type="term" value="C:maltose transport complex"/>
    <property type="evidence" value="ECO:0007669"/>
    <property type="project" value="TreeGrafter"/>
</dbReference>
<organism evidence="12 13">
    <name type="scientific">Paenibacillus selenitireducens</name>
    <dbReference type="NCBI Taxonomy" id="1324314"/>
    <lineage>
        <taxon>Bacteria</taxon>
        <taxon>Bacillati</taxon>
        <taxon>Bacillota</taxon>
        <taxon>Bacilli</taxon>
        <taxon>Bacillales</taxon>
        <taxon>Paenibacillaceae</taxon>
        <taxon>Paenibacillus</taxon>
    </lineage>
</organism>
<dbReference type="GO" id="GO:0042956">
    <property type="term" value="P:maltodextrin transmembrane transport"/>
    <property type="evidence" value="ECO:0007669"/>
    <property type="project" value="TreeGrafter"/>
</dbReference>
<comment type="function">
    <text evidence="10">Part of the ABC transporter complex MalEFGK involved in maltose/maltodextrin import. Probably responsible for the translocation of the substrate across the membrane.</text>
</comment>
<keyword evidence="6 9" id="KW-0812">Transmembrane</keyword>
<dbReference type="PANTHER" id="PTHR47314">
    <property type="entry name" value="MALTOSE/MALTODEXTRIN TRANSPORT SYSTEM PERMEASE PROTEIN MALF"/>
    <property type="match status" value="1"/>
</dbReference>
<keyword evidence="13" id="KW-1185">Reference proteome</keyword>
<evidence type="ECO:0000313" key="12">
    <source>
        <dbReference type="EMBL" id="OPA76061.1"/>
    </source>
</evidence>
<protein>
    <recommendedName>
        <fullName evidence="10">Maltose/maltodextrin transport system permease protein</fullName>
    </recommendedName>
</protein>
<feature type="transmembrane region" description="Helical" evidence="9">
    <location>
        <begin position="238"/>
        <end position="258"/>
    </location>
</feature>
<dbReference type="InterPro" id="IPR035906">
    <property type="entry name" value="MetI-like_sf"/>
</dbReference>
<evidence type="ECO:0000256" key="2">
    <source>
        <dbReference type="ARBA" id="ARBA00009047"/>
    </source>
</evidence>
<accession>A0A1T2X854</accession>
<gene>
    <name evidence="12" type="ORF">BVG16_17735</name>
</gene>
<evidence type="ECO:0000256" key="3">
    <source>
        <dbReference type="ARBA" id="ARBA00022448"/>
    </source>
</evidence>
<evidence type="ECO:0000313" key="13">
    <source>
        <dbReference type="Proteomes" id="UP000190188"/>
    </source>
</evidence>
<dbReference type="EMBL" id="MSZX01000007">
    <property type="protein sequence ID" value="OPA76061.1"/>
    <property type="molecule type" value="Genomic_DNA"/>
</dbReference>
<feature type="domain" description="ABC transmembrane type-1" evidence="11">
    <location>
        <begin position="203"/>
        <end position="423"/>
    </location>
</feature>
<dbReference type="GO" id="GO:0015423">
    <property type="term" value="F:ABC-type maltose transporter activity"/>
    <property type="evidence" value="ECO:0007669"/>
    <property type="project" value="TreeGrafter"/>
</dbReference>
<feature type="transmembrane region" description="Helical" evidence="9">
    <location>
        <begin position="199"/>
        <end position="226"/>
    </location>
</feature>
<dbReference type="Pfam" id="PF00528">
    <property type="entry name" value="BPD_transp_1"/>
    <property type="match status" value="1"/>
</dbReference>
<evidence type="ECO:0000259" key="11">
    <source>
        <dbReference type="PROSITE" id="PS50928"/>
    </source>
</evidence>
<dbReference type="CDD" id="cd06261">
    <property type="entry name" value="TM_PBP2"/>
    <property type="match status" value="1"/>
</dbReference>